<feature type="region of interest" description="Disordered" evidence="1">
    <location>
        <begin position="1"/>
        <end position="85"/>
    </location>
</feature>
<dbReference type="eggNOG" id="ENOG5030R72">
    <property type="taxonomic scope" value="Bacteria"/>
</dbReference>
<dbReference type="STRING" id="639283.Snov_2413"/>
<keyword evidence="3" id="KW-1185">Reference proteome</keyword>
<sequence length="85" mass="9277">MVRDPRRLDQNPVVVDPANVDAVLDDRTTAVSDPLAPPLDEVDNDNHPADGKPASRTAGRLEPKTRRTVDGSPEGTPFKPDDPRR</sequence>
<evidence type="ECO:0000256" key="1">
    <source>
        <dbReference type="SAM" id="MobiDB-lite"/>
    </source>
</evidence>
<dbReference type="AlphaFoldDB" id="D7A3E9"/>
<dbReference type="Proteomes" id="UP000006633">
    <property type="component" value="Chromosome"/>
</dbReference>
<organism evidence="2 3">
    <name type="scientific">Ancylobacter novellus (strain ATCC 8093 / DSM 506 / JCM 20403 / CCM 1077 / IAM 12100 / NBRC 12443 / NCIMB 10456)</name>
    <name type="common">Starkeya novella</name>
    <dbReference type="NCBI Taxonomy" id="639283"/>
    <lineage>
        <taxon>Bacteria</taxon>
        <taxon>Pseudomonadati</taxon>
        <taxon>Pseudomonadota</taxon>
        <taxon>Alphaproteobacteria</taxon>
        <taxon>Hyphomicrobiales</taxon>
        <taxon>Xanthobacteraceae</taxon>
        <taxon>Ancylobacter</taxon>
    </lineage>
</organism>
<feature type="compositionally biased region" description="Low complexity" evidence="1">
    <location>
        <begin position="11"/>
        <end position="22"/>
    </location>
</feature>
<dbReference type="EMBL" id="CP002026">
    <property type="protein sequence ID" value="ADH89708.1"/>
    <property type="molecule type" value="Genomic_DNA"/>
</dbReference>
<protein>
    <submittedName>
        <fullName evidence="2">Uncharacterized protein</fullName>
    </submittedName>
</protein>
<dbReference type="KEGG" id="sno:Snov_2413"/>
<feature type="compositionally biased region" description="Basic and acidic residues" evidence="1">
    <location>
        <begin position="59"/>
        <end position="69"/>
    </location>
</feature>
<evidence type="ECO:0000313" key="2">
    <source>
        <dbReference type="EMBL" id="ADH89708.1"/>
    </source>
</evidence>
<proteinExistence type="predicted"/>
<name>D7A3E9_ANCN5</name>
<evidence type="ECO:0000313" key="3">
    <source>
        <dbReference type="Proteomes" id="UP000006633"/>
    </source>
</evidence>
<reference evidence="2 3" key="1">
    <citation type="journal article" date="2012" name="Stand. Genomic Sci.">
        <title>Complete genome sequence of the facultatively chemolithoautotrophic and methylotrophic alpha Proteobacterium Starkeya novella type strain (ATCC 8093(T)).</title>
        <authorList>
            <person name="Kappler U."/>
            <person name="Davenport K."/>
            <person name="Beatson S."/>
            <person name="Lucas S."/>
            <person name="Lapidus A."/>
            <person name="Copeland A."/>
            <person name="Berry K.W."/>
            <person name="Glavina Del Rio T."/>
            <person name="Hammon N."/>
            <person name="Dalin E."/>
            <person name="Tice H."/>
            <person name="Pitluck S."/>
            <person name="Richardson P."/>
            <person name="Bruce D."/>
            <person name="Goodwin L.A."/>
            <person name="Han C."/>
            <person name="Tapia R."/>
            <person name="Detter J.C."/>
            <person name="Chang Y.J."/>
            <person name="Jeffries C.D."/>
            <person name="Land M."/>
            <person name="Hauser L."/>
            <person name="Kyrpides N.C."/>
            <person name="Goker M."/>
            <person name="Ivanova N."/>
            <person name="Klenk H.P."/>
            <person name="Woyke T."/>
        </authorList>
    </citation>
    <scope>NUCLEOTIDE SEQUENCE [LARGE SCALE GENOMIC DNA]</scope>
    <source>
        <strain evidence="3">ATCC 8093 / DSM 506 / JCM 20403 / CCM 1077 / IAM 12100 / NBRC 12443 / NCIMB 10456</strain>
    </source>
</reference>
<gene>
    <name evidence="2" type="ordered locus">Snov_2413</name>
</gene>
<dbReference type="HOGENOM" id="CLU_2511080_0_0_5"/>
<accession>D7A3E9</accession>
<dbReference type="OrthoDB" id="8451659at2"/>